<accession>A0A8S9MSG1</accession>
<gene>
    <name evidence="3" type="ORF">F2Q69_00055510</name>
</gene>
<keyword evidence="2" id="KW-0812">Transmembrane</keyword>
<proteinExistence type="predicted"/>
<keyword evidence="2" id="KW-0472">Membrane</keyword>
<protein>
    <submittedName>
        <fullName evidence="3">Uncharacterized protein</fullName>
    </submittedName>
</protein>
<keyword evidence="2" id="KW-1133">Transmembrane helix</keyword>
<sequence>MDHPQKNRDVLFKPRGARNQMASSAKYKGDWMTRPVSEDEVAWVAKLLINISIWLNERLGLNQPVINNDKKENSESVSYVDVSEVDARNVAGAGDAGRMMVRGVVMVCGSVLQLMRKYGVRVNLRVMASKKFLTLLFLYVVFVVLKSHFHVSFAKIHRSQIFSSVVRREFADSPNTSYSEFSNFEGFVPEIEWWILRSVEGIVKLPDYLWSSPHNGRTVLLNSISAICLPGFRRRFAHSLRTHRTHRFHLHCRHRWTYLLLKSGKKGKAEPTQASLQSKRREGAAERILLYRGESTESGVNTSGKKGKAEPTQASLQSKRREGAAERILLYRGESTESGVNTLHVGSGSHSSPN</sequence>
<evidence type="ECO:0000256" key="1">
    <source>
        <dbReference type="SAM" id="MobiDB-lite"/>
    </source>
</evidence>
<evidence type="ECO:0000313" key="3">
    <source>
        <dbReference type="EMBL" id="KAF3486251.1"/>
    </source>
</evidence>
<name>A0A8S9MSG1_BRACR</name>
<feature type="region of interest" description="Disordered" evidence="1">
    <location>
        <begin position="294"/>
        <end position="354"/>
    </location>
</feature>
<comment type="caution">
    <text evidence="3">The sequence shown here is derived from an EMBL/GenBank/DDBJ whole genome shotgun (WGS) entry which is preliminary data.</text>
</comment>
<evidence type="ECO:0000256" key="2">
    <source>
        <dbReference type="SAM" id="Phobius"/>
    </source>
</evidence>
<dbReference type="AlphaFoldDB" id="A0A8S9MSG1"/>
<feature type="transmembrane region" description="Helical" evidence="2">
    <location>
        <begin position="132"/>
        <end position="151"/>
    </location>
</feature>
<dbReference type="Proteomes" id="UP000712600">
    <property type="component" value="Unassembled WGS sequence"/>
</dbReference>
<reference evidence="3" key="1">
    <citation type="submission" date="2019-12" db="EMBL/GenBank/DDBJ databases">
        <title>Genome sequencing and annotation of Brassica cretica.</title>
        <authorList>
            <person name="Studholme D.J."/>
            <person name="Sarris P."/>
        </authorList>
    </citation>
    <scope>NUCLEOTIDE SEQUENCE</scope>
    <source>
        <strain evidence="3">PFS-109/04</strain>
        <tissue evidence="3">Leaf</tissue>
    </source>
</reference>
<dbReference type="PANTHER" id="PTHR31801">
    <property type="entry name" value="ALTERED INHERITANCE OF MITOCHONDRIA PROTEIN 24, MITOCHONDRIAL"/>
    <property type="match status" value="1"/>
</dbReference>
<organism evidence="3 4">
    <name type="scientific">Brassica cretica</name>
    <name type="common">Mustard</name>
    <dbReference type="NCBI Taxonomy" id="69181"/>
    <lineage>
        <taxon>Eukaryota</taxon>
        <taxon>Viridiplantae</taxon>
        <taxon>Streptophyta</taxon>
        <taxon>Embryophyta</taxon>
        <taxon>Tracheophyta</taxon>
        <taxon>Spermatophyta</taxon>
        <taxon>Magnoliopsida</taxon>
        <taxon>eudicotyledons</taxon>
        <taxon>Gunneridae</taxon>
        <taxon>Pentapetalae</taxon>
        <taxon>rosids</taxon>
        <taxon>malvids</taxon>
        <taxon>Brassicales</taxon>
        <taxon>Brassicaceae</taxon>
        <taxon>Brassiceae</taxon>
        <taxon>Brassica</taxon>
    </lineage>
</organism>
<dbReference type="EMBL" id="QGKX02002183">
    <property type="protein sequence ID" value="KAF3486251.1"/>
    <property type="molecule type" value="Genomic_DNA"/>
</dbReference>
<dbReference type="PANTHER" id="PTHR31801:SF1">
    <property type="entry name" value="SPHINGOMYELIN PHOSPHODIESTERASE"/>
    <property type="match status" value="1"/>
</dbReference>
<evidence type="ECO:0000313" key="4">
    <source>
        <dbReference type="Proteomes" id="UP000712600"/>
    </source>
</evidence>